<dbReference type="PANTHER" id="PTHR42760:SF133">
    <property type="entry name" value="3-OXOACYL-[ACYL-CARRIER-PROTEIN] REDUCTASE"/>
    <property type="match status" value="1"/>
</dbReference>
<dbReference type="SMART" id="SM00822">
    <property type="entry name" value="PKS_KR"/>
    <property type="match status" value="1"/>
</dbReference>
<sequence>MPAYSFHGQTVVVTGGSRGIGRGIAEGFIAAGAQVVILADDPATPAIAAGMGARGMVCDITDGQSVKAAVAAVPVIDVLINNAGLELFTPIGDPDPAMEARFRRIIEINVIGTYLMTRAALARMPDGGRIVFTASIWGKTAVGGFSAYCASKHANIGFMRSLAHELAPRRIAVNAVCPGWVKTEASLRSIRDEAASLGITPEAHAQTMLGGQVFGGMMEPADMAEAYLFLASREAARNITGQTLHVDRGEVMD</sequence>
<dbReference type="OrthoDB" id="9810734at2"/>
<protein>
    <submittedName>
        <fullName evidence="4">SDR family oxidoreductase</fullName>
    </submittedName>
</protein>
<evidence type="ECO:0000259" key="3">
    <source>
        <dbReference type="SMART" id="SM00822"/>
    </source>
</evidence>
<dbReference type="InterPro" id="IPR036291">
    <property type="entry name" value="NAD(P)-bd_dom_sf"/>
</dbReference>
<keyword evidence="2" id="KW-0560">Oxidoreductase</keyword>
<dbReference type="CDD" id="cd05233">
    <property type="entry name" value="SDR_c"/>
    <property type="match status" value="1"/>
</dbReference>
<feature type="domain" description="Ketoreductase" evidence="3">
    <location>
        <begin position="9"/>
        <end position="180"/>
    </location>
</feature>
<accession>A0A418WC50</accession>
<dbReference type="EMBL" id="QYUK01000011">
    <property type="protein sequence ID" value="RJF87595.1"/>
    <property type="molecule type" value="Genomic_DNA"/>
</dbReference>
<dbReference type="PANTHER" id="PTHR42760">
    <property type="entry name" value="SHORT-CHAIN DEHYDROGENASES/REDUCTASES FAMILY MEMBER"/>
    <property type="match status" value="1"/>
</dbReference>
<name>A0A418WC50_9PROT</name>
<evidence type="ECO:0000256" key="1">
    <source>
        <dbReference type="ARBA" id="ARBA00006484"/>
    </source>
</evidence>
<dbReference type="RefSeq" id="WP_119778234.1">
    <property type="nucleotide sequence ID" value="NZ_QYUK01000011.1"/>
</dbReference>
<dbReference type="PRINTS" id="PR00081">
    <property type="entry name" value="GDHRDH"/>
</dbReference>
<evidence type="ECO:0000313" key="5">
    <source>
        <dbReference type="Proteomes" id="UP000284605"/>
    </source>
</evidence>
<dbReference type="AlphaFoldDB" id="A0A418WC50"/>
<organism evidence="4 5">
    <name type="scientific">Oleomonas cavernae</name>
    <dbReference type="NCBI Taxonomy" id="2320859"/>
    <lineage>
        <taxon>Bacteria</taxon>
        <taxon>Pseudomonadati</taxon>
        <taxon>Pseudomonadota</taxon>
        <taxon>Alphaproteobacteria</taxon>
        <taxon>Acetobacterales</taxon>
        <taxon>Acetobacteraceae</taxon>
        <taxon>Oleomonas</taxon>
    </lineage>
</organism>
<evidence type="ECO:0000256" key="2">
    <source>
        <dbReference type="ARBA" id="ARBA00023002"/>
    </source>
</evidence>
<gene>
    <name evidence="4" type="ORF">D3874_11645</name>
</gene>
<keyword evidence="5" id="KW-1185">Reference proteome</keyword>
<dbReference type="Gene3D" id="3.40.50.720">
    <property type="entry name" value="NAD(P)-binding Rossmann-like Domain"/>
    <property type="match status" value="1"/>
</dbReference>
<dbReference type="InterPro" id="IPR002347">
    <property type="entry name" value="SDR_fam"/>
</dbReference>
<dbReference type="FunFam" id="3.40.50.720:FF:000084">
    <property type="entry name" value="Short-chain dehydrogenase reductase"/>
    <property type="match status" value="1"/>
</dbReference>
<dbReference type="Proteomes" id="UP000284605">
    <property type="component" value="Unassembled WGS sequence"/>
</dbReference>
<comment type="caution">
    <text evidence="4">The sequence shown here is derived from an EMBL/GenBank/DDBJ whole genome shotgun (WGS) entry which is preliminary data.</text>
</comment>
<comment type="similarity">
    <text evidence="1">Belongs to the short-chain dehydrogenases/reductases (SDR) family.</text>
</comment>
<dbReference type="GO" id="GO:0016616">
    <property type="term" value="F:oxidoreductase activity, acting on the CH-OH group of donors, NAD or NADP as acceptor"/>
    <property type="evidence" value="ECO:0007669"/>
    <property type="project" value="TreeGrafter"/>
</dbReference>
<evidence type="ECO:0000313" key="4">
    <source>
        <dbReference type="EMBL" id="RJF87595.1"/>
    </source>
</evidence>
<dbReference type="Pfam" id="PF13561">
    <property type="entry name" value="adh_short_C2"/>
    <property type="match status" value="1"/>
</dbReference>
<proteinExistence type="inferred from homology"/>
<dbReference type="SUPFAM" id="SSF51735">
    <property type="entry name" value="NAD(P)-binding Rossmann-fold domains"/>
    <property type="match status" value="1"/>
</dbReference>
<dbReference type="InterPro" id="IPR057326">
    <property type="entry name" value="KR_dom"/>
</dbReference>
<dbReference type="PRINTS" id="PR00080">
    <property type="entry name" value="SDRFAMILY"/>
</dbReference>
<reference evidence="4 5" key="1">
    <citation type="submission" date="2018-09" db="EMBL/GenBank/DDBJ databases">
        <authorList>
            <person name="Zhu H."/>
        </authorList>
    </citation>
    <scope>NUCLEOTIDE SEQUENCE [LARGE SCALE GENOMIC DNA]</scope>
    <source>
        <strain evidence="4 5">K1W22B-8</strain>
    </source>
</reference>